<evidence type="ECO:0000313" key="4">
    <source>
        <dbReference type="EMBL" id="MBP1047407.1"/>
    </source>
</evidence>
<feature type="compositionally biased region" description="Acidic residues" evidence="1">
    <location>
        <begin position="173"/>
        <end position="189"/>
    </location>
</feature>
<evidence type="ECO:0000256" key="1">
    <source>
        <dbReference type="SAM" id="MobiDB-lite"/>
    </source>
</evidence>
<organism evidence="4 5">
    <name type="scientific">Enterococcus larvae</name>
    <dbReference type="NCBI Taxonomy" id="2794352"/>
    <lineage>
        <taxon>Bacteria</taxon>
        <taxon>Bacillati</taxon>
        <taxon>Bacillota</taxon>
        <taxon>Bacilli</taxon>
        <taxon>Lactobacillales</taxon>
        <taxon>Enterococcaceae</taxon>
        <taxon>Enterococcus</taxon>
    </lineage>
</organism>
<keyword evidence="5" id="KW-1185">Reference proteome</keyword>
<feature type="region of interest" description="Disordered" evidence="1">
    <location>
        <begin position="165"/>
        <end position="320"/>
    </location>
</feature>
<keyword evidence="2" id="KW-0472">Membrane</keyword>
<feature type="compositionally biased region" description="Polar residues" evidence="1">
    <location>
        <begin position="289"/>
        <end position="300"/>
    </location>
</feature>
<sequence>MSMMRMMLVSLAMLSTASISSDGLVDGDVSISEEAALVSREAKWANADRITFVDEYSLFNSGVAKLQVGKPVTVYATINYSGDSDPISQSVVSFENVDPALSIDYDGTLLFDGKQAAFSFTVTLLESIQAPKLFSVRVSDGQPEDNQHLTPYSQRQTVIEDALFKDPITESSSEPEIETSTDNTEEQESDSSTPPNEEPKVENSTETSEEPPMDNSSEPVEKPEDSTNSSEENEIDSSTEPSQESSLESSSNSSDDKPKNETSTETKETSTRDSEPPSKVKGSSEAMGTKTSVGTGNTGYTKGISEKRKKSSFPSTGDNTKNRLFTMGIFITAAALLIFLYTSNKEKK</sequence>
<keyword evidence="2" id="KW-1133">Transmembrane helix</keyword>
<evidence type="ECO:0000256" key="3">
    <source>
        <dbReference type="SAM" id="SignalP"/>
    </source>
</evidence>
<evidence type="ECO:0000256" key="2">
    <source>
        <dbReference type="SAM" id="Phobius"/>
    </source>
</evidence>
<protein>
    <submittedName>
        <fullName evidence="4">Peptidase</fullName>
    </submittedName>
</protein>
<feature type="compositionally biased region" description="Basic and acidic residues" evidence="1">
    <location>
        <begin position="254"/>
        <end position="278"/>
    </location>
</feature>
<proteinExistence type="predicted"/>
<dbReference type="EMBL" id="JAEDXU010000007">
    <property type="protein sequence ID" value="MBP1047407.1"/>
    <property type="molecule type" value="Genomic_DNA"/>
</dbReference>
<dbReference type="RefSeq" id="WP_209558182.1">
    <property type="nucleotide sequence ID" value="NZ_JAEDXU010000007.1"/>
</dbReference>
<dbReference type="Proteomes" id="UP000673375">
    <property type="component" value="Unassembled WGS sequence"/>
</dbReference>
<comment type="caution">
    <text evidence="4">The sequence shown here is derived from an EMBL/GenBank/DDBJ whole genome shotgun (WGS) entry which is preliminary data.</text>
</comment>
<keyword evidence="2" id="KW-0812">Transmembrane</keyword>
<keyword evidence="3" id="KW-0732">Signal</keyword>
<accession>A0ABS4CN54</accession>
<name>A0ABS4CN54_9ENTE</name>
<evidence type="ECO:0000313" key="5">
    <source>
        <dbReference type="Proteomes" id="UP000673375"/>
    </source>
</evidence>
<reference evidence="4 5" key="1">
    <citation type="submission" date="2020-12" db="EMBL/GenBank/DDBJ databases">
        <title>Vagococcus allomyrinae sp. nov. and Enterococcus lavae sp. nov., isolated from the larvae of Allomyrina dichotoma.</title>
        <authorList>
            <person name="Lee S.D."/>
        </authorList>
    </citation>
    <scope>NUCLEOTIDE SEQUENCE [LARGE SCALE GENOMIC DNA]</scope>
    <source>
        <strain evidence="4 5">BWM-S5</strain>
    </source>
</reference>
<feature type="chain" id="PRO_5045363668" evidence="3">
    <location>
        <begin position="21"/>
        <end position="348"/>
    </location>
</feature>
<feature type="signal peptide" evidence="3">
    <location>
        <begin position="1"/>
        <end position="20"/>
    </location>
</feature>
<gene>
    <name evidence="4" type="ORF">I6N96_14070</name>
</gene>
<feature type="compositionally biased region" description="Low complexity" evidence="1">
    <location>
        <begin position="238"/>
        <end position="253"/>
    </location>
</feature>
<feature type="transmembrane region" description="Helical" evidence="2">
    <location>
        <begin position="324"/>
        <end position="342"/>
    </location>
</feature>